<keyword evidence="3" id="KW-0812">Transmembrane</keyword>
<feature type="transmembrane region" description="Helical" evidence="3">
    <location>
        <begin position="67"/>
        <end position="86"/>
    </location>
</feature>
<keyword evidence="6" id="KW-1185">Reference proteome</keyword>
<evidence type="ECO:0000313" key="5">
    <source>
        <dbReference type="EMBL" id="KAK7757438.1"/>
    </source>
</evidence>
<comment type="similarity">
    <text evidence="2">Belongs to the NAD(P)-dependent epimerase/dehydratase family. Dihydroflavonol-4-reductase subfamily.</text>
</comment>
<evidence type="ECO:0000256" key="3">
    <source>
        <dbReference type="SAM" id="Phobius"/>
    </source>
</evidence>
<dbReference type="Proteomes" id="UP001320420">
    <property type="component" value="Unassembled WGS sequence"/>
</dbReference>
<dbReference type="GO" id="GO:0006696">
    <property type="term" value="P:ergosterol biosynthetic process"/>
    <property type="evidence" value="ECO:0007669"/>
    <property type="project" value="TreeGrafter"/>
</dbReference>
<evidence type="ECO:0000313" key="6">
    <source>
        <dbReference type="Proteomes" id="UP001320420"/>
    </source>
</evidence>
<dbReference type="GO" id="GO:0000252">
    <property type="term" value="F:3-beta-hydroxysteroid dehydrogenase [NAD(P)+]/C4-decarboxylase activity"/>
    <property type="evidence" value="ECO:0007669"/>
    <property type="project" value="TreeGrafter"/>
</dbReference>
<dbReference type="InterPro" id="IPR036291">
    <property type="entry name" value="NAD(P)-bd_dom_sf"/>
</dbReference>
<dbReference type="Pfam" id="PF01073">
    <property type="entry name" value="3Beta_HSD"/>
    <property type="match status" value="1"/>
</dbReference>
<dbReference type="InterPro" id="IPR002225">
    <property type="entry name" value="3Beta_OHSteriod_DH/Estase"/>
</dbReference>
<proteinExistence type="inferred from homology"/>
<reference evidence="5 6" key="1">
    <citation type="submission" date="2024-02" db="EMBL/GenBank/DDBJ databases">
        <title>De novo assembly and annotation of 12 fungi associated with fruit tree decline syndrome in Ontario, Canada.</title>
        <authorList>
            <person name="Sulman M."/>
            <person name="Ellouze W."/>
            <person name="Ilyukhin E."/>
        </authorList>
    </citation>
    <scope>NUCLEOTIDE SEQUENCE [LARGE SCALE GENOMIC DNA]</scope>
    <source>
        <strain evidence="5 6">M11/M66-122</strain>
    </source>
</reference>
<dbReference type="PANTHER" id="PTHR10366">
    <property type="entry name" value="NAD DEPENDENT EPIMERASE/DEHYDRATASE"/>
    <property type="match status" value="1"/>
</dbReference>
<dbReference type="EMBL" id="JAKJXP020000002">
    <property type="protein sequence ID" value="KAK7757438.1"/>
    <property type="molecule type" value="Genomic_DNA"/>
</dbReference>
<organism evidence="5 6">
    <name type="scientific">Diatrype stigma</name>
    <dbReference type="NCBI Taxonomy" id="117547"/>
    <lineage>
        <taxon>Eukaryota</taxon>
        <taxon>Fungi</taxon>
        <taxon>Dikarya</taxon>
        <taxon>Ascomycota</taxon>
        <taxon>Pezizomycotina</taxon>
        <taxon>Sordariomycetes</taxon>
        <taxon>Xylariomycetidae</taxon>
        <taxon>Xylariales</taxon>
        <taxon>Diatrypaceae</taxon>
        <taxon>Diatrype</taxon>
    </lineage>
</organism>
<dbReference type="InterPro" id="IPR050425">
    <property type="entry name" value="NAD(P)_dehydrat-like"/>
</dbReference>
<evidence type="ECO:0000256" key="2">
    <source>
        <dbReference type="ARBA" id="ARBA00023445"/>
    </source>
</evidence>
<dbReference type="GO" id="GO:0005783">
    <property type="term" value="C:endoplasmic reticulum"/>
    <property type="evidence" value="ECO:0007669"/>
    <property type="project" value="TreeGrafter"/>
</dbReference>
<keyword evidence="1" id="KW-0560">Oxidoreductase</keyword>
<sequence>MPTKARRVMHVINHARIDQLLRHTPDEVKKLSASRWTAKKLKEAYEALKENPIDYKDKLPPKLNRRYVVTGGSGLVGGFIVLQLLARGNPPESIRVVDFRRSERNDMRDGPASEVGFVKTDITSLASVKAAFSIPWPSSVAHLPLTVFHTAAVILASEGSKYQYGFPEAVNVRGTKNVLEAAREAGADIFSSTSSGSISIRPVVPWVAPWAKSPKNFWQILDEKDFLQPLRARDCFFGNYPYSKAVAERSVCFQNTETFRTGCIRPANGVYGNPTDNTLGDPLSRPIMPTWVSHIVQSFVHGANVAIAHLHHEAALALPLEASAKCAGKPFVVTDPNPPITYGDLYSVVKTLSVHPLRTIQIPPILILLLSYVMEAYSELPYKYPLLKAILPELTGDIRHVKPGLFSITTHLVASDAEARKPVSEGGLGYAGVLTTLQGMTLEVLEWNKEHVNDVKTRKAYTTSVSLADQIKKLASSNTMVEEAINSVVSGDANGIASG</sequence>
<keyword evidence="3" id="KW-0472">Membrane</keyword>
<evidence type="ECO:0000256" key="1">
    <source>
        <dbReference type="ARBA" id="ARBA00023002"/>
    </source>
</evidence>
<evidence type="ECO:0000259" key="4">
    <source>
        <dbReference type="Pfam" id="PF01073"/>
    </source>
</evidence>
<comment type="caution">
    <text evidence="5">The sequence shown here is derived from an EMBL/GenBank/DDBJ whole genome shotgun (WGS) entry which is preliminary data.</text>
</comment>
<dbReference type="AlphaFoldDB" id="A0AAN9UZV1"/>
<dbReference type="PANTHER" id="PTHR10366:SF447">
    <property type="entry name" value="HYDROXYSTEROID DEHYDROGENASE_ISOMERASE FAMILY PROTEIN, PUTATIVE (AFU_ORTHOLOGUE AFUA_1G06450)-RELATED"/>
    <property type="match status" value="1"/>
</dbReference>
<gene>
    <name evidence="5" type="ORF">SLS62_000453</name>
</gene>
<accession>A0AAN9UZV1</accession>
<dbReference type="Gene3D" id="3.40.50.720">
    <property type="entry name" value="NAD(P)-binding Rossmann-like Domain"/>
    <property type="match status" value="1"/>
</dbReference>
<feature type="domain" description="3-beta hydroxysteroid dehydrogenase/isomerase" evidence="4">
    <location>
        <begin position="68"/>
        <end position="353"/>
    </location>
</feature>
<protein>
    <recommendedName>
        <fullName evidence="4">3-beta hydroxysteroid dehydrogenase/isomerase domain-containing protein</fullName>
    </recommendedName>
</protein>
<name>A0AAN9UZV1_9PEZI</name>
<keyword evidence="3" id="KW-1133">Transmembrane helix</keyword>
<dbReference type="SUPFAM" id="SSF51735">
    <property type="entry name" value="NAD(P)-binding Rossmann-fold domains"/>
    <property type="match status" value="1"/>
</dbReference>